<dbReference type="Pfam" id="PF13411">
    <property type="entry name" value="MerR_1"/>
    <property type="match status" value="1"/>
</dbReference>
<dbReference type="RefSeq" id="WP_387247714.1">
    <property type="nucleotide sequence ID" value="NZ_JBIALX010000001.1"/>
</dbReference>
<keyword evidence="1" id="KW-0238">DNA-binding</keyword>
<sequence length="306" mass="34118">MPATVSIGEFSRLTYLSVKTLRYYHEIELLEPASVDPGSGYRRYSTAQVEQAHLIRRLRDLDMPMPQIRAVLAAPDRTTRDAALAAHLERMEAELLRTRDVVASLRALLSPGAPIDVQYRLIPEFAALTIRALVSRAEIGEWCAAVFPRLYDVLAEAGVAPAGPSGATYSADFFENEIGEVVAFAPLAADPGATFDQHREVAVRRFPQRRFAIAVHAGPFTDFDRTYGALGSHVAEHDTALTEPIREIYVVGPRTARTRPRSAPRSAGRSHRRDRSNATCRAYSRIPHEERTFHVDQSGRRHLRLP</sequence>
<evidence type="ECO:0000259" key="3">
    <source>
        <dbReference type="PROSITE" id="PS50937"/>
    </source>
</evidence>
<dbReference type="SMART" id="SM00422">
    <property type="entry name" value="HTH_MERR"/>
    <property type="match status" value="1"/>
</dbReference>
<dbReference type="Gene3D" id="3.20.80.10">
    <property type="entry name" value="Regulatory factor, effector binding domain"/>
    <property type="match status" value="1"/>
</dbReference>
<proteinExistence type="predicted"/>
<feature type="domain" description="HTH merR-type" evidence="3">
    <location>
        <begin position="4"/>
        <end position="74"/>
    </location>
</feature>
<protein>
    <submittedName>
        <fullName evidence="4">MerR family transcriptional regulator</fullName>
    </submittedName>
</protein>
<name>A0ABW6N9H5_9NOCA</name>
<dbReference type="Gene3D" id="1.10.1660.10">
    <property type="match status" value="1"/>
</dbReference>
<feature type="region of interest" description="Disordered" evidence="2">
    <location>
        <begin position="254"/>
        <end position="280"/>
    </location>
</feature>
<comment type="caution">
    <text evidence="4">The sequence shown here is derived from an EMBL/GenBank/DDBJ whole genome shotgun (WGS) entry which is preliminary data.</text>
</comment>
<feature type="compositionally biased region" description="Basic residues" evidence="2">
    <location>
        <begin position="256"/>
        <end position="274"/>
    </location>
</feature>
<dbReference type="Pfam" id="PF06445">
    <property type="entry name" value="GyrI-like"/>
    <property type="match status" value="1"/>
</dbReference>
<dbReference type="InterPro" id="IPR000551">
    <property type="entry name" value="MerR-type_HTH_dom"/>
</dbReference>
<dbReference type="InterPro" id="IPR009061">
    <property type="entry name" value="DNA-bd_dom_put_sf"/>
</dbReference>
<keyword evidence="5" id="KW-1185">Reference proteome</keyword>
<dbReference type="InterPro" id="IPR011256">
    <property type="entry name" value="Reg_factor_effector_dom_sf"/>
</dbReference>
<dbReference type="SUPFAM" id="SSF55136">
    <property type="entry name" value="Probable bacterial effector-binding domain"/>
    <property type="match status" value="1"/>
</dbReference>
<dbReference type="SUPFAM" id="SSF46955">
    <property type="entry name" value="Putative DNA-binding domain"/>
    <property type="match status" value="1"/>
</dbReference>
<reference evidence="4 5" key="1">
    <citation type="submission" date="2024-10" db="EMBL/GenBank/DDBJ databases">
        <title>The Natural Products Discovery Center: Release of the First 8490 Sequenced Strains for Exploring Actinobacteria Biosynthetic Diversity.</title>
        <authorList>
            <person name="Kalkreuter E."/>
            <person name="Kautsar S.A."/>
            <person name="Yang D."/>
            <person name="Bader C.D."/>
            <person name="Teijaro C.N."/>
            <person name="Fluegel L."/>
            <person name="Davis C.M."/>
            <person name="Simpson J.R."/>
            <person name="Lauterbach L."/>
            <person name="Steele A.D."/>
            <person name="Gui C."/>
            <person name="Meng S."/>
            <person name="Li G."/>
            <person name="Viehrig K."/>
            <person name="Ye F."/>
            <person name="Su P."/>
            <person name="Kiefer A.F."/>
            <person name="Nichols A."/>
            <person name="Cepeda A.J."/>
            <person name="Yan W."/>
            <person name="Fan B."/>
            <person name="Jiang Y."/>
            <person name="Adhikari A."/>
            <person name="Zheng C.-J."/>
            <person name="Schuster L."/>
            <person name="Cowan T.M."/>
            <person name="Smanski M.J."/>
            <person name="Chevrette M.G."/>
            <person name="De Carvalho L.P.S."/>
            <person name="Shen B."/>
        </authorList>
    </citation>
    <scope>NUCLEOTIDE SEQUENCE [LARGE SCALE GENOMIC DNA]</scope>
    <source>
        <strain evidence="4 5">NPDC004550</strain>
    </source>
</reference>
<dbReference type="PROSITE" id="PS50937">
    <property type="entry name" value="HTH_MERR_2"/>
    <property type="match status" value="1"/>
</dbReference>
<dbReference type="InterPro" id="IPR029442">
    <property type="entry name" value="GyrI-like"/>
</dbReference>
<dbReference type="Proteomes" id="UP001601521">
    <property type="component" value="Unassembled WGS sequence"/>
</dbReference>
<dbReference type="PANTHER" id="PTHR30204:SF97">
    <property type="entry name" value="MERR FAMILY REGULATORY PROTEIN"/>
    <property type="match status" value="1"/>
</dbReference>
<dbReference type="CDD" id="cd01107">
    <property type="entry name" value="HTH_BmrR"/>
    <property type="match status" value="1"/>
</dbReference>
<evidence type="ECO:0000256" key="1">
    <source>
        <dbReference type="ARBA" id="ARBA00023125"/>
    </source>
</evidence>
<accession>A0ABW6N9H5</accession>
<dbReference type="InterPro" id="IPR047057">
    <property type="entry name" value="MerR_fam"/>
</dbReference>
<gene>
    <name evidence="4" type="ORF">ACFYTH_00145</name>
</gene>
<dbReference type="PANTHER" id="PTHR30204">
    <property type="entry name" value="REDOX-CYCLING DRUG-SENSING TRANSCRIPTIONAL ACTIVATOR SOXR"/>
    <property type="match status" value="1"/>
</dbReference>
<organism evidence="4 5">
    <name type="scientific">Nocardia africana</name>
    <dbReference type="NCBI Taxonomy" id="134964"/>
    <lineage>
        <taxon>Bacteria</taxon>
        <taxon>Bacillati</taxon>
        <taxon>Actinomycetota</taxon>
        <taxon>Actinomycetes</taxon>
        <taxon>Mycobacteriales</taxon>
        <taxon>Nocardiaceae</taxon>
        <taxon>Nocardia</taxon>
    </lineage>
</organism>
<evidence type="ECO:0000313" key="5">
    <source>
        <dbReference type="Proteomes" id="UP001601521"/>
    </source>
</evidence>
<evidence type="ECO:0000256" key="2">
    <source>
        <dbReference type="SAM" id="MobiDB-lite"/>
    </source>
</evidence>
<dbReference type="EMBL" id="JBIALX010000001">
    <property type="protein sequence ID" value="MFF0451758.1"/>
    <property type="molecule type" value="Genomic_DNA"/>
</dbReference>
<evidence type="ECO:0000313" key="4">
    <source>
        <dbReference type="EMBL" id="MFF0451758.1"/>
    </source>
</evidence>